<feature type="transmembrane region" description="Helical" evidence="1">
    <location>
        <begin position="7"/>
        <end position="23"/>
    </location>
</feature>
<dbReference type="InterPro" id="IPR009706">
    <property type="entry name" value="DUF1287"/>
</dbReference>
<dbReference type="RefSeq" id="WP_148966465.1">
    <property type="nucleotide sequence ID" value="NZ_VTEU01000006.1"/>
</dbReference>
<proteinExistence type="predicted"/>
<keyword evidence="1" id="KW-0812">Transmembrane</keyword>
<sequence>MKKKARIFIVGALIFLLGFAFYFKEGIVFDYLGINVSIPFTKTLDIPSTLSETDHNKNGIPDQLDIVLTARKEVEQRTPYKSVYYDGGYPPETEGVCTDVVWRGFMGAGINLKDLMDVDIAENTELYPRVGGSPDPNIDFRRVPNQSVFFERYAQSLTTEVIKGDIDNLEQWQPGDIIVFLGGDFDHVGIVSDKRTKDGIPYIIHNTYPFASEIKLTSFKSPITGHFRWKF</sequence>
<keyword evidence="1" id="KW-0472">Membrane</keyword>
<keyword evidence="1" id="KW-1133">Transmembrane helix</keyword>
<protein>
    <submittedName>
        <fullName evidence="2">DUF1287 domain-containing protein</fullName>
    </submittedName>
</protein>
<name>A0AA94WND7_9BACI</name>
<organism evidence="2 3">
    <name type="scientific">Sutcliffiella horikoshii</name>
    <dbReference type="NCBI Taxonomy" id="79883"/>
    <lineage>
        <taxon>Bacteria</taxon>
        <taxon>Bacillati</taxon>
        <taxon>Bacillota</taxon>
        <taxon>Bacilli</taxon>
        <taxon>Bacillales</taxon>
        <taxon>Bacillaceae</taxon>
        <taxon>Sutcliffiella</taxon>
    </lineage>
</organism>
<gene>
    <name evidence="2" type="ORF">FZC74_15080</name>
</gene>
<dbReference type="Pfam" id="PF06940">
    <property type="entry name" value="DUF1287"/>
    <property type="match status" value="1"/>
</dbReference>
<evidence type="ECO:0000313" key="3">
    <source>
        <dbReference type="Proteomes" id="UP000323393"/>
    </source>
</evidence>
<reference evidence="2 3" key="1">
    <citation type="submission" date="2019-08" db="EMBL/GenBank/DDBJ databases">
        <title>Bacillus genomes from the desert of Cuatro Cienegas, Coahuila.</title>
        <authorList>
            <person name="Olmedo-Alvarez G."/>
        </authorList>
    </citation>
    <scope>NUCLEOTIDE SEQUENCE [LARGE SCALE GENOMIC DNA]</scope>
    <source>
        <strain evidence="2 3">CH88_3T</strain>
    </source>
</reference>
<evidence type="ECO:0000313" key="2">
    <source>
        <dbReference type="EMBL" id="TYS57750.1"/>
    </source>
</evidence>
<comment type="caution">
    <text evidence="2">The sequence shown here is derived from an EMBL/GenBank/DDBJ whole genome shotgun (WGS) entry which is preliminary data.</text>
</comment>
<accession>A0AA94WND7</accession>
<evidence type="ECO:0000256" key="1">
    <source>
        <dbReference type="SAM" id="Phobius"/>
    </source>
</evidence>
<dbReference type="Proteomes" id="UP000323393">
    <property type="component" value="Unassembled WGS sequence"/>
</dbReference>
<dbReference type="EMBL" id="VTEU01000006">
    <property type="protein sequence ID" value="TYS57750.1"/>
    <property type="molecule type" value="Genomic_DNA"/>
</dbReference>
<dbReference type="AlphaFoldDB" id="A0AA94WND7"/>